<organism evidence="1 2">
    <name type="scientific">Mycobacterium florentinum</name>
    <dbReference type="NCBI Taxonomy" id="292462"/>
    <lineage>
        <taxon>Bacteria</taxon>
        <taxon>Bacillati</taxon>
        <taxon>Actinomycetota</taxon>
        <taxon>Actinomycetes</taxon>
        <taxon>Mycobacteriales</taxon>
        <taxon>Mycobacteriaceae</taxon>
        <taxon>Mycobacterium</taxon>
        <taxon>Mycobacterium simiae complex</taxon>
    </lineage>
</organism>
<name>A0A1X1TW86_MYCFL</name>
<evidence type="ECO:0008006" key="3">
    <source>
        <dbReference type="Google" id="ProtNLM"/>
    </source>
</evidence>
<accession>A0A1X1TW86</accession>
<dbReference type="InterPro" id="IPR012347">
    <property type="entry name" value="Ferritin-like"/>
</dbReference>
<sequence>MHVLDRYRSIEGWNAEYLARWIDVTSDPGLRGGLRTILRREQAHAAELESRLSELGGAQDAKISDGQREQSFEFYGSPDVRDLDKLASLVNIFREPEKLLGFVHGAVAGDHDDEQTRELLRTIIDDEMATIKWVRTAYEQRADGQANDG</sequence>
<protein>
    <recommendedName>
        <fullName evidence="3">Ferritin-like domain-containing protein</fullName>
    </recommendedName>
</protein>
<dbReference type="Gene3D" id="1.20.1260.10">
    <property type="match status" value="1"/>
</dbReference>
<dbReference type="InterPro" id="IPR009078">
    <property type="entry name" value="Ferritin-like_SF"/>
</dbReference>
<comment type="caution">
    <text evidence="1">The sequence shown here is derived from an EMBL/GenBank/DDBJ whole genome shotgun (WGS) entry which is preliminary data.</text>
</comment>
<evidence type="ECO:0000313" key="2">
    <source>
        <dbReference type="Proteomes" id="UP000193010"/>
    </source>
</evidence>
<evidence type="ECO:0000313" key="1">
    <source>
        <dbReference type="EMBL" id="ORV48852.1"/>
    </source>
</evidence>
<dbReference type="EMBL" id="LQOV01000033">
    <property type="protein sequence ID" value="ORV48852.1"/>
    <property type="molecule type" value="Genomic_DNA"/>
</dbReference>
<dbReference type="AlphaFoldDB" id="A0A1X1TW86"/>
<keyword evidence="2" id="KW-1185">Reference proteome</keyword>
<dbReference type="SUPFAM" id="SSF47240">
    <property type="entry name" value="Ferritin-like"/>
    <property type="match status" value="1"/>
</dbReference>
<dbReference type="CDD" id="cd00657">
    <property type="entry name" value="Ferritin_like"/>
    <property type="match status" value="1"/>
</dbReference>
<proteinExistence type="predicted"/>
<dbReference type="Proteomes" id="UP000193010">
    <property type="component" value="Unassembled WGS sequence"/>
</dbReference>
<reference evidence="1 2" key="1">
    <citation type="submission" date="2016-01" db="EMBL/GenBank/DDBJ databases">
        <title>The new phylogeny of the genus Mycobacterium.</title>
        <authorList>
            <person name="Tarcisio F."/>
            <person name="Conor M."/>
            <person name="Antonella G."/>
            <person name="Elisabetta G."/>
            <person name="Giulia F.S."/>
            <person name="Sara T."/>
            <person name="Anna F."/>
            <person name="Clotilde B."/>
            <person name="Roberto B."/>
            <person name="Veronica D.S."/>
            <person name="Fabio R."/>
            <person name="Monica P."/>
            <person name="Olivier J."/>
            <person name="Enrico T."/>
            <person name="Nicola S."/>
        </authorList>
    </citation>
    <scope>NUCLEOTIDE SEQUENCE [LARGE SCALE GENOMIC DNA]</scope>
    <source>
        <strain evidence="1 2">DSM 44852</strain>
    </source>
</reference>
<gene>
    <name evidence="1" type="ORF">AWC05_03955</name>
</gene>